<reference evidence="1" key="1">
    <citation type="submission" date="2022-03" db="EMBL/GenBank/DDBJ databases">
        <authorList>
            <person name="Tunstrom K."/>
        </authorList>
    </citation>
    <scope>NUCLEOTIDE SEQUENCE</scope>
</reference>
<proteinExistence type="predicted"/>
<evidence type="ECO:0000313" key="1">
    <source>
        <dbReference type="EMBL" id="CAH2095567.1"/>
    </source>
</evidence>
<dbReference type="EMBL" id="CAKOGL010000015">
    <property type="protein sequence ID" value="CAH2095567.1"/>
    <property type="molecule type" value="Genomic_DNA"/>
</dbReference>
<keyword evidence="2" id="KW-1185">Reference proteome</keyword>
<dbReference type="Proteomes" id="UP001153954">
    <property type="component" value="Unassembled WGS sequence"/>
</dbReference>
<accession>A0AAU9UBV4</accession>
<sequence length="152" mass="16935">MSTLIHPYVPPEPCFDQLWIEQIILDLANEFEIRVSWDRDTALYTGVFAVAGGLVGGYTGGRLGAALGAGIGAATGLAYVSLREIWGSLREKLNELIYIVFNYLRRMDPVDYIRATEVLMACMRSRRELVYTIIEFLGDKLGRRVISSITAA</sequence>
<comment type="caution">
    <text evidence="1">The sequence shown here is derived from an EMBL/GenBank/DDBJ whole genome shotgun (WGS) entry which is preliminary data.</text>
</comment>
<organism evidence="1 2">
    <name type="scientific">Euphydryas editha</name>
    <name type="common">Edith's checkerspot</name>
    <dbReference type="NCBI Taxonomy" id="104508"/>
    <lineage>
        <taxon>Eukaryota</taxon>
        <taxon>Metazoa</taxon>
        <taxon>Ecdysozoa</taxon>
        <taxon>Arthropoda</taxon>
        <taxon>Hexapoda</taxon>
        <taxon>Insecta</taxon>
        <taxon>Pterygota</taxon>
        <taxon>Neoptera</taxon>
        <taxon>Endopterygota</taxon>
        <taxon>Lepidoptera</taxon>
        <taxon>Glossata</taxon>
        <taxon>Ditrysia</taxon>
        <taxon>Papilionoidea</taxon>
        <taxon>Nymphalidae</taxon>
        <taxon>Nymphalinae</taxon>
        <taxon>Euphydryas</taxon>
    </lineage>
</organism>
<dbReference type="AlphaFoldDB" id="A0AAU9UBV4"/>
<evidence type="ECO:0000313" key="2">
    <source>
        <dbReference type="Proteomes" id="UP001153954"/>
    </source>
</evidence>
<name>A0AAU9UBV4_EUPED</name>
<protein>
    <submittedName>
        <fullName evidence="1">Uncharacterized protein</fullName>
    </submittedName>
</protein>
<gene>
    <name evidence="1" type="ORF">EEDITHA_LOCUS11003</name>
</gene>